<evidence type="ECO:0000256" key="1">
    <source>
        <dbReference type="ARBA" id="ARBA00004781"/>
    </source>
</evidence>
<organism evidence="8 9">
    <name type="scientific">Pseudochelatococcus contaminans</name>
    <dbReference type="NCBI Taxonomy" id="1538103"/>
    <lineage>
        <taxon>Bacteria</taxon>
        <taxon>Pseudomonadati</taxon>
        <taxon>Pseudomonadota</taxon>
        <taxon>Alphaproteobacteria</taxon>
        <taxon>Hyphomicrobiales</taxon>
        <taxon>Chelatococcaceae</taxon>
        <taxon>Pseudochelatococcus</taxon>
    </lineage>
</organism>
<dbReference type="PANTHER" id="PTHR10491">
    <property type="entry name" value="DTDP-4-DEHYDRORHAMNOSE REDUCTASE"/>
    <property type="match status" value="1"/>
</dbReference>
<dbReference type="InterPro" id="IPR029903">
    <property type="entry name" value="RmlD-like-bd"/>
</dbReference>
<dbReference type="EMBL" id="JACICC010000002">
    <property type="protein sequence ID" value="MBB3809132.1"/>
    <property type="molecule type" value="Genomic_DNA"/>
</dbReference>
<dbReference type="InterPro" id="IPR005913">
    <property type="entry name" value="dTDP_dehydrorham_reduct"/>
</dbReference>
<dbReference type="PANTHER" id="PTHR10491:SF4">
    <property type="entry name" value="METHIONINE ADENOSYLTRANSFERASE 2 SUBUNIT BETA"/>
    <property type="match status" value="1"/>
</dbReference>
<proteinExistence type="inferred from homology"/>
<dbReference type="CDD" id="cd05254">
    <property type="entry name" value="dTDP_HR_like_SDR_e"/>
    <property type="match status" value="1"/>
</dbReference>
<feature type="domain" description="RmlD-like substrate binding" evidence="7">
    <location>
        <begin position="1"/>
        <end position="289"/>
    </location>
</feature>
<reference evidence="8 9" key="1">
    <citation type="submission" date="2020-08" db="EMBL/GenBank/DDBJ databases">
        <title>Genomic Encyclopedia of Type Strains, Phase IV (KMG-IV): sequencing the most valuable type-strain genomes for metagenomic binning, comparative biology and taxonomic classification.</title>
        <authorList>
            <person name="Goeker M."/>
        </authorList>
    </citation>
    <scope>NUCLEOTIDE SEQUENCE [LARGE SCALE GENOMIC DNA]</scope>
    <source>
        <strain evidence="8 9">DSM 28760</strain>
    </source>
</reference>
<dbReference type="NCBIfam" id="TIGR01214">
    <property type="entry name" value="rmlD"/>
    <property type="match status" value="1"/>
</dbReference>
<comment type="function">
    <text evidence="6">Catalyzes the reduction of dTDP-6-deoxy-L-lyxo-4-hexulose to yield dTDP-L-rhamnose.</text>
</comment>
<evidence type="ECO:0000256" key="2">
    <source>
        <dbReference type="ARBA" id="ARBA00010944"/>
    </source>
</evidence>
<accession>A0A7W5Z3L7</accession>
<name>A0A7W5Z3L7_9HYPH</name>
<dbReference type="InterPro" id="IPR036291">
    <property type="entry name" value="NAD(P)-bd_dom_sf"/>
</dbReference>
<dbReference type="AlphaFoldDB" id="A0A7W5Z3L7"/>
<dbReference type="GO" id="GO:0019305">
    <property type="term" value="P:dTDP-rhamnose biosynthetic process"/>
    <property type="evidence" value="ECO:0007669"/>
    <property type="project" value="UniProtKB-UniPathway"/>
</dbReference>
<dbReference type="EC" id="1.1.1.133" evidence="3 6"/>
<dbReference type="Gene3D" id="3.90.25.10">
    <property type="entry name" value="UDP-galactose 4-epimerase, domain 1"/>
    <property type="match status" value="1"/>
</dbReference>
<evidence type="ECO:0000259" key="7">
    <source>
        <dbReference type="Pfam" id="PF04321"/>
    </source>
</evidence>
<comment type="caution">
    <text evidence="8">The sequence shown here is derived from an EMBL/GenBank/DDBJ whole genome shotgun (WGS) entry which is preliminary data.</text>
</comment>
<dbReference type="GO" id="GO:0008831">
    <property type="term" value="F:dTDP-4-dehydrorhamnose reductase activity"/>
    <property type="evidence" value="ECO:0007669"/>
    <property type="project" value="UniProtKB-EC"/>
</dbReference>
<evidence type="ECO:0000256" key="5">
    <source>
        <dbReference type="ARBA" id="ARBA00048200"/>
    </source>
</evidence>
<keyword evidence="9" id="KW-1185">Reference proteome</keyword>
<evidence type="ECO:0000256" key="4">
    <source>
        <dbReference type="ARBA" id="ARBA00017099"/>
    </source>
</evidence>
<comment type="catalytic activity">
    <reaction evidence="5 6">
        <text>dTDP-beta-L-rhamnose + NADP(+) = dTDP-4-dehydro-beta-L-rhamnose + NADPH + H(+)</text>
        <dbReference type="Rhea" id="RHEA:21796"/>
        <dbReference type="ChEBI" id="CHEBI:15378"/>
        <dbReference type="ChEBI" id="CHEBI:57510"/>
        <dbReference type="ChEBI" id="CHEBI:57783"/>
        <dbReference type="ChEBI" id="CHEBI:58349"/>
        <dbReference type="ChEBI" id="CHEBI:62830"/>
        <dbReference type="EC" id="1.1.1.133"/>
    </reaction>
</comment>
<dbReference type="Proteomes" id="UP000537592">
    <property type="component" value="Unassembled WGS sequence"/>
</dbReference>
<comment type="pathway">
    <text evidence="1 6">Carbohydrate biosynthesis; dTDP-L-rhamnose biosynthesis.</text>
</comment>
<protein>
    <recommendedName>
        <fullName evidence="4 6">dTDP-4-dehydrorhamnose reductase</fullName>
        <ecNumber evidence="3 6">1.1.1.133</ecNumber>
    </recommendedName>
</protein>
<dbReference type="Gene3D" id="3.40.50.720">
    <property type="entry name" value="NAD(P)-binding Rossmann-like Domain"/>
    <property type="match status" value="1"/>
</dbReference>
<evidence type="ECO:0000313" key="8">
    <source>
        <dbReference type="EMBL" id="MBB3809132.1"/>
    </source>
</evidence>
<dbReference type="UniPathway" id="UPA00124"/>
<dbReference type="SUPFAM" id="SSF51735">
    <property type="entry name" value="NAD(P)-binding Rossmann-fold domains"/>
    <property type="match status" value="1"/>
</dbReference>
<evidence type="ECO:0000256" key="6">
    <source>
        <dbReference type="RuleBase" id="RU364082"/>
    </source>
</evidence>
<comment type="similarity">
    <text evidence="2 6">Belongs to the dTDP-4-dehydrorhamnose reductase family.</text>
</comment>
<evidence type="ECO:0000256" key="3">
    <source>
        <dbReference type="ARBA" id="ARBA00012929"/>
    </source>
</evidence>
<sequence>MKLFVSGREGQLARSLLALSAADVDVVAIGRPELDITDRASIERALDAHKPDIVVNAAAYTAVDRAESERDQAFAINRDGAENVALAAAEAGLPVIHVSTDYVFSGSADGWRHEQDPTGPQNVYGASKLAGEQAVAAANPAHAILRTAWVYSPYGGNFLKTMLRLAGDRERVGVVADQFGTPTYAPDIAEAILVAARAIVADPQNSDLQGVFHLTAQGEANWADFAREIFRQSAARGGPSAAVDAITTADYPTPARRPANSRLDTTRFATSFGHKLPDWRDGVARCLAALGD</sequence>
<keyword evidence="6" id="KW-0521">NADP</keyword>
<comment type="cofactor">
    <cofactor evidence="6">
        <name>Mg(2+)</name>
        <dbReference type="ChEBI" id="CHEBI:18420"/>
    </cofactor>
    <text evidence="6">Binds 1 Mg(2+) ion per monomer.</text>
</comment>
<dbReference type="Pfam" id="PF04321">
    <property type="entry name" value="RmlD_sub_bind"/>
    <property type="match status" value="1"/>
</dbReference>
<gene>
    <name evidence="8" type="ORF">FHS81_001202</name>
</gene>
<dbReference type="RefSeq" id="WP_183751122.1">
    <property type="nucleotide sequence ID" value="NZ_JACICC010000002.1"/>
</dbReference>
<keyword evidence="6 8" id="KW-0560">Oxidoreductase</keyword>
<evidence type="ECO:0000313" key="9">
    <source>
        <dbReference type="Proteomes" id="UP000537592"/>
    </source>
</evidence>